<gene>
    <name evidence="2" type="ORF">GCM10011577_13590</name>
</gene>
<sequence length="137" mass="14356">MAGVHGLEHVQRFPATDLAHHDPVRAHAQRVPQQFADGDLALALGVRRAAFEPDHVLLLDLQFHGVLDGHDPLVRGQEGGQHVEKGGFAGAGTAGDDDVELGFDAGVEQLGHLGGEGAEVDQVADSEGDLAEFTDGQ</sequence>
<accession>A0ABQ1XEG1</accession>
<proteinExistence type="predicted"/>
<name>A0ABQ1XEG1_9MICC</name>
<feature type="compositionally biased region" description="Acidic residues" evidence="1">
    <location>
        <begin position="118"/>
        <end position="137"/>
    </location>
</feature>
<evidence type="ECO:0000256" key="1">
    <source>
        <dbReference type="SAM" id="MobiDB-lite"/>
    </source>
</evidence>
<dbReference type="EMBL" id="BMKU01000003">
    <property type="protein sequence ID" value="GGG92208.1"/>
    <property type="molecule type" value="Genomic_DNA"/>
</dbReference>
<feature type="region of interest" description="Disordered" evidence="1">
    <location>
        <begin position="114"/>
        <end position="137"/>
    </location>
</feature>
<protein>
    <submittedName>
        <fullName evidence="2">Uncharacterized protein</fullName>
    </submittedName>
</protein>
<dbReference type="Proteomes" id="UP000596938">
    <property type="component" value="Unassembled WGS sequence"/>
</dbReference>
<evidence type="ECO:0000313" key="2">
    <source>
        <dbReference type="EMBL" id="GGG92208.1"/>
    </source>
</evidence>
<keyword evidence="3" id="KW-1185">Reference proteome</keyword>
<organism evidence="2 3">
    <name type="scientific">Pseudarthrobacter polychromogenes</name>
    <dbReference type="NCBI Taxonomy" id="1676"/>
    <lineage>
        <taxon>Bacteria</taxon>
        <taxon>Bacillati</taxon>
        <taxon>Actinomycetota</taxon>
        <taxon>Actinomycetes</taxon>
        <taxon>Micrococcales</taxon>
        <taxon>Micrococcaceae</taxon>
        <taxon>Pseudarthrobacter</taxon>
    </lineage>
</organism>
<comment type="caution">
    <text evidence="2">The sequence shown here is derived from an EMBL/GenBank/DDBJ whole genome shotgun (WGS) entry which is preliminary data.</text>
</comment>
<reference evidence="3" key="1">
    <citation type="journal article" date="2019" name="Int. J. Syst. Evol. Microbiol.">
        <title>The Global Catalogue of Microorganisms (GCM) 10K type strain sequencing project: providing services to taxonomists for standard genome sequencing and annotation.</title>
        <authorList>
            <consortium name="The Broad Institute Genomics Platform"/>
            <consortium name="The Broad Institute Genome Sequencing Center for Infectious Disease"/>
            <person name="Wu L."/>
            <person name="Ma J."/>
        </authorList>
    </citation>
    <scope>NUCLEOTIDE SEQUENCE [LARGE SCALE GENOMIC DNA]</scope>
    <source>
        <strain evidence="3">CGMCC 1.1927</strain>
    </source>
</reference>
<evidence type="ECO:0000313" key="3">
    <source>
        <dbReference type="Proteomes" id="UP000596938"/>
    </source>
</evidence>